<evidence type="ECO:0000256" key="3">
    <source>
        <dbReference type="ARBA" id="ARBA00022475"/>
    </source>
</evidence>
<proteinExistence type="predicted"/>
<feature type="transmembrane region" description="Helical" evidence="9">
    <location>
        <begin position="145"/>
        <end position="162"/>
    </location>
</feature>
<feature type="transmembrane region" description="Helical" evidence="9">
    <location>
        <begin position="55"/>
        <end position="73"/>
    </location>
</feature>
<accession>A0A6A6SZP2</accession>
<dbReference type="InterPro" id="IPR044669">
    <property type="entry name" value="YneE/VCCN1/2-like"/>
</dbReference>
<evidence type="ECO:0000313" key="11">
    <source>
        <dbReference type="Proteomes" id="UP000799324"/>
    </source>
</evidence>
<evidence type="ECO:0000256" key="6">
    <source>
        <dbReference type="ARBA" id="ARBA00023065"/>
    </source>
</evidence>
<dbReference type="GO" id="GO:0005254">
    <property type="term" value="F:chloride channel activity"/>
    <property type="evidence" value="ECO:0007669"/>
    <property type="project" value="InterPro"/>
</dbReference>
<evidence type="ECO:0000256" key="9">
    <source>
        <dbReference type="SAM" id="Phobius"/>
    </source>
</evidence>
<feature type="transmembrane region" description="Helical" evidence="9">
    <location>
        <begin position="114"/>
        <end position="133"/>
    </location>
</feature>
<dbReference type="Pfam" id="PF25539">
    <property type="entry name" value="Bestrophin_2"/>
    <property type="match status" value="1"/>
</dbReference>
<sequence>MSRASTFQCPPEFGRIERERSKKGIEDYFFGPRDIERHSKIPRALRMHGSVAPKLILPTICVALWAALISAISQEIQPISVHPIVITVLGLMVGLALNFRSATAYERYMDGRRLWAYLGAISQNLARVIWVHTEERAGAEGKEDLIAKITCLNMIIAFAIALKHRLRFEPYTQYKDLQELVSHLDTFSRSAGTPTRRKKKMHPMKRLGLLLQIPMARSNPRKEIKQATRPLGNLPMEILSYMSAYVNEIIKNKTLAVAPIQQHAMNNMQALNEILAHTDRILNTPLPVAYNIAISQITWVYVITLPFQLVHLMGWIAVPVTTIAAYIIFGMHAIGNEIENPFGPEVNDLPMELYCAQIASDVTIISSRPAAKPHEYWRHPDNKPLYPISSAGYDFWASKSESDIRNALHTRAAVSKSAMCKRQSTCRASGSTASGISIPGSCDDEDGKDPVSPTFVRSSVGV</sequence>
<evidence type="ECO:0000256" key="5">
    <source>
        <dbReference type="ARBA" id="ARBA00022989"/>
    </source>
</evidence>
<dbReference type="GO" id="GO:0005886">
    <property type="term" value="C:plasma membrane"/>
    <property type="evidence" value="ECO:0007669"/>
    <property type="project" value="UniProtKB-SubCell"/>
</dbReference>
<dbReference type="EMBL" id="MU004391">
    <property type="protein sequence ID" value="KAF2652932.1"/>
    <property type="molecule type" value="Genomic_DNA"/>
</dbReference>
<dbReference type="PANTHER" id="PTHR33281:SF19">
    <property type="entry name" value="VOLTAGE-DEPENDENT ANION CHANNEL-FORMING PROTEIN YNEE"/>
    <property type="match status" value="1"/>
</dbReference>
<evidence type="ECO:0000313" key="10">
    <source>
        <dbReference type="EMBL" id="KAF2652932.1"/>
    </source>
</evidence>
<keyword evidence="11" id="KW-1185">Reference proteome</keyword>
<feature type="transmembrane region" description="Helical" evidence="9">
    <location>
        <begin position="313"/>
        <end position="334"/>
    </location>
</feature>
<keyword evidence="2" id="KW-0813">Transport</keyword>
<feature type="transmembrane region" description="Helical" evidence="9">
    <location>
        <begin position="79"/>
        <end position="102"/>
    </location>
</feature>
<evidence type="ECO:0000256" key="2">
    <source>
        <dbReference type="ARBA" id="ARBA00022448"/>
    </source>
</evidence>
<evidence type="ECO:0000256" key="4">
    <source>
        <dbReference type="ARBA" id="ARBA00022692"/>
    </source>
</evidence>
<evidence type="ECO:0000256" key="7">
    <source>
        <dbReference type="ARBA" id="ARBA00023136"/>
    </source>
</evidence>
<dbReference type="PANTHER" id="PTHR33281">
    <property type="entry name" value="UPF0187 PROTEIN YNEE"/>
    <property type="match status" value="1"/>
</dbReference>
<dbReference type="OrthoDB" id="1368at2759"/>
<comment type="subcellular location">
    <subcellularLocation>
        <location evidence="1">Cell membrane</location>
        <topology evidence="1">Multi-pass membrane protein</topology>
    </subcellularLocation>
</comment>
<keyword evidence="7 9" id="KW-0472">Membrane</keyword>
<evidence type="ECO:0000256" key="8">
    <source>
        <dbReference type="SAM" id="MobiDB-lite"/>
    </source>
</evidence>
<keyword evidence="4 9" id="KW-0812">Transmembrane</keyword>
<feature type="transmembrane region" description="Helical" evidence="9">
    <location>
        <begin position="288"/>
        <end position="307"/>
    </location>
</feature>
<feature type="region of interest" description="Disordered" evidence="8">
    <location>
        <begin position="429"/>
        <end position="462"/>
    </location>
</feature>
<organism evidence="10 11">
    <name type="scientific">Lophiostoma macrostomum CBS 122681</name>
    <dbReference type="NCBI Taxonomy" id="1314788"/>
    <lineage>
        <taxon>Eukaryota</taxon>
        <taxon>Fungi</taxon>
        <taxon>Dikarya</taxon>
        <taxon>Ascomycota</taxon>
        <taxon>Pezizomycotina</taxon>
        <taxon>Dothideomycetes</taxon>
        <taxon>Pleosporomycetidae</taxon>
        <taxon>Pleosporales</taxon>
        <taxon>Lophiostomataceae</taxon>
        <taxon>Lophiostoma</taxon>
    </lineage>
</organism>
<name>A0A6A6SZP2_9PLEO</name>
<dbReference type="AlphaFoldDB" id="A0A6A6SZP2"/>
<reference evidence="10" key="1">
    <citation type="journal article" date="2020" name="Stud. Mycol.">
        <title>101 Dothideomycetes genomes: a test case for predicting lifestyles and emergence of pathogens.</title>
        <authorList>
            <person name="Haridas S."/>
            <person name="Albert R."/>
            <person name="Binder M."/>
            <person name="Bloem J."/>
            <person name="Labutti K."/>
            <person name="Salamov A."/>
            <person name="Andreopoulos B."/>
            <person name="Baker S."/>
            <person name="Barry K."/>
            <person name="Bills G."/>
            <person name="Bluhm B."/>
            <person name="Cannon C."/>
            <person name="Castanera R."/>
            <person name="Culley D."/>
            <person name="Daum C."/>
            <person name="Ezra D."/>
            <person name="Gonzalez J."/>
            <person name="Henrissat B."/>
            <person name="Kuo A."/>
            <person name="Liang C."/>
            <person name="Lipzen A."/>
            <person name="Lutzoni F."/>
            <person name="Magnuson J."/>
            <person name="Mondo S."/>
            <person name="Nolan M."/>
            <person name="Ohm R."/>
            <person name="Pangilinan J."/>
            <person name="Park H.-J."/>
            <person name="Ramirez L."/>
            <person name="Alfaro M."/>
            <person name="Sun H."/>
            <person name="Tritt A."/>
            <person name="Yoshinaga Y."/>
            <person name="Zwiers L.-H."/>
            <person name="Turgeon B."/>
            <person name="Goodwin S."/>
            <person name="Spatafora J."/>
            <person name="Crous P."/>
            <person name="Grigoriev I."/>
        </authorList>
    </citation>
    <scope>NUCLEOTIDE SEQUENCE</scope>
    <source>
        <strain evidence="10">CBS 122681</strain>
    </source>
</reference>
<keyword evidence="6" id="KW-0406">Ion transport</keyword>
<keyword evidence="5 9" id="KW-1133">Transmembrane helix</keyword>
<evidence type="ECO:0000256" key="1">
    <source>
        <dbReference type="ARBA" id="ARBA00004651"/>
    </source>
</evidence>
<gene>
    <name evidence="10" type="ORF">K491DRAFT_706144</name>
</gene>
<dbReference type="Proteomes" id="UP000799324">
    <property type="component" value="Unassembled WGS sequence"/>
</dbReference>
<keyword evidence="3" id="KW-1003">Cell membrane</keyword>
<protein>
    <submittedName>
        <fullName evidence="10">UPF0187-domain-containing protein</fullName>
    </submittedName>
</protein>